<name>A0A0R1VY26_9LACO</name>
<protein>
    <recommendedName>
        <fullName evidence="7">Shikimate kinase</fullName>
        <shortName evidence="7">SK</shortName>
        <ecNumber evidence="7">2.7.1.71</ecNumber>
    </recommendedName>
</protein>
<dbReference type="Proteomes" id="UP000051966">
    <property type="component" value="Unassembled WGS sequence"/>
</dbReference>
<comment type="subunit">
    <text evidence="7">Monomer.</text>
</comment>
<feature type="binding site" evidence="7">
    <location>
        <begin position="11"/>
        <end position="16"/>
    </location>
    <ligand>
        <name>ATP</name>
        <dbReference type="ChEBI" id="CHEBI:30616"/>
    </ligand>
</feature>
<comment type="pathway">
    <text evidence="7">Metabolic intermediate biosynthesis; chorismate biosynthesis; chorismate from D-erythrose 4-phosphate and phosphoenolpyruvate: step 5/7.</text>
</comment>
<feature type="binding site" evidence="7">
    <location>
        <position position="57"/>
    </location>
    <ligand>
        <name>substrate</name>
    </ligand>
</feature>
<gene>
    <name evidence="7" type="primary">aroK</name>
    <name evidence="8" type="ORF">FD41_GL000194</name>
</gene>
<dbReference type="PATRIC" id="fig|1423743.5.peg.207"/>
<dbReference type="GO" id="GO:0009423">
    <property type="term" value="P:chorismate biosynthetic process"/>
    <property type="evidence" value="ECO:0007669"/>
    <property type="project" value="UniProtKB-UniRule"/>
</dbReference>
<reference evidence="8 9" key="1">
    <citation type="journal article" date="2015" name="Genome Announc.">
        <title>Expanding the biotechnology potential of lactobacilli through comparative genomics of 213 strains and associated genera.</title>
        <authorList>
            <person name="Sun Z."/>
            <person name="Harris H.M."/>
            <person name="McCann A."/>
            <person name="Guo C."/>
            <person name="Argimon S."/>
            <person name="Zhang W."/>
            <person name="Yang X."/>
            <person name="Jeffery I.B."/>
            <person name="Cooney J.C."/>
            <person name="Kagawa T.F."/>
            <person name="Liu W."/>
            <person name="Song Y."/>
            <person name="Salvetti E."/>
            <person name="Wrobel A."/>
            <person name="Rasinkangas P."/>
            <person name="Parkhill J."/>
            <person name="Rea M.C."/>
            <person name="O'Sullivan O."/>
            <person name="Ritari J."/>
            <person name="Douillard F.P."/>
            <person name="Paul Ross R."/>
            <person name="Yang R."/>
            <person name="Briner A.E."/>
            <person name="Felis G.E."/>
            <person name="de Vos W.M."/>
            <person name="Barrangou R."/>
            <person name="Klaenhammer T.R."/>
            <person name="Caufield P.W."/>
            <person name="Cui Y."/>
            <person name="Zhang H."/>
            <person name="O'Toole P.W."/>
        </authorList>
    </citation>
    <scope>NUCLEOTIDE SEQUENCE [LARGE SCALE GENOMIC DNA]</scope>
    <source>
        <strain evidence="8 9">DSM 18382</strain>
    </source>
</reference>
<evidence type="ECO:0000256" key="4">
    <source>
        <dbReference type="ARBA" id="ARBA00022777"/>
    </source>
</evidence>
<evidence type="ECO:0000256" key="5">
    <source>
        <dbReference type="ARBA" id="ARBA00022840"/>
    </source>
</evidence>
<keyword evidence="3 7" id="KW-0547">Nucleotide-binding</keyword>
<comment type="catalytic activity">
    <reaction evidence="7">
        <text>shikimate + ATP = 3-phosphoshikimate + ADP + H(+)</text>
        <dbReference type="Rhea" id="RHEA:13121"/>
        <dbReference type="ChEBI" id="CHEBI:15378"/>
        <dbReference type="ChEBI" id="CHEBI:30616"/>
        <dbReference type="ChEBI" id="CHEBI:36208"/>
        <dbReference type="ChEBI" id="CHEBI:145989"/>
        <dbReference type="ChEBI" id="CHEBI:456216"/>
        <dbReference type="EC" id="2.7.1.71"/>
    </reaction>
</comment>
<accession>A0A0R1VY26</accession>
<dbReference type="GO" id="GO:0009073">
    <property type="term" value="P:aromatic amino acid family biosynthetic process"/>
    <property type="evidence" value="ECO:0007669"/>
    <property type="project" value="UniProtKB-KW"/>
</dbReference>
<dbReference type="EC" id="2.7.1.71" evidence="7"/>
<feature type="binding site" evidence="7">
    <location>
        <position position="117"/>
    </location>
    <ligand>
        <name>ATP</name>
        <dbReference type="ChEBI" id="CHEBI:30616"/>
    </ligand>
</feature>
<keyword evidence="7" id="KW-0963">Cytoplasm</keyword>
<comment type="caution">
    <text evidence="8">The sequence shown here is derived from an EMBL/GenBank/DDBJ whole genome shotgun (WGS) entry which is preliminary data.</text>
</comment>
<comment type="cofactor">
    <cofactor evidence="7">
        <name>Mg(2+)</name>
        <dbReference type="ChEBI" id="CHEBI:18420"/>
    </cofactor>
    <text evidence="7">Binds 1 Mg(2+) ion per subunit.</text>
</comment>
<dbReference type="InterPro" id="IPR031322">
    <property type="entry name" value="Shikimate/glucono_kinase"/>
</dbReference>
<dbReference type="UniPathway" id="UPA00053">
    <property type="reaction ID" value="UER00088"/>
</dbReference>
<dbReference type="PANTHER" id="PTHR21087">
    <property type="entry name" value="SHIKIMATE KINASE"/>
    <property type="match status" value="1"/>
</dbReference>
<evidence type="ECO:0000256" key="1">
    <source>
        <dbReference type="ARBA" id="ARBA00022605"/>
    </source>
</evidence>
<evidence type="ECO:0000313" key="8">
    <source>
        <dbReference type="EMBL" id="KRM08420.1"/>
    </source>
</evidence>
<dbReference type="EMBL" id="AZFY01000085">
    <property type="protein sequence ID" value="KRM08420.1"/>
    <property type="molecule type" value="Genomic_DNA"/>
</dbReference>
<comment type="similarity">
    <text evidence="7">Belongs to the shikimate kinase family.</text>
</comment>
<dbReference type="Pfam" id="PF01202">
    <property type="entry name" value="SKI"/>
    <property type="match status" value="1"/>
</dbReference>
<keyword evidence="4 7" id="KW-0418">Kinase</keyword>
<keyword evidence="7" id="KW-0460">Magnesium</keyword>
<dbReference type="CDD" id="cd00464">
    <property type="entry name" value="SK"/>
    <property type="match status" value="1"/>
</dbReference>
<keyword evidence="1 7" id="KW-0028">Amino-acid biosynthesis</keyword>
<evidence type="ECO:0000256" key="3">
    <source>
        <dbReference type="ARBA" id="ARBA00022741"/>
    </source>
</evidence>
<evidence type="ECO:0000256" key="6">
    <source>
        <dbReference type="ARBA" id="ARBA00023141"/>
    </source>
</evidence>
<sequence length="169" mass="18691">MMRAILVGFMGSGKTTVGRLLANQIQVPYHDLDDVIVHRTGKSIQQIFDDEGEATFRMLEHDALMNSLGDEGILGTGGGTPIQPANFELLVQTTVPVILLDVLPETILARLRNDSGRPLAKKLGLAGLIDLKHQRDDRYNRVSDIRIATDHLTPEQVVEKIMQELSVLK</sequence>
<feature type="binding site" evidence="7">
    <location>
        <position position="33"/>
    </location>
    <ligand>
        <name>substrate</name>
    </ligand>
</feature>
<dbReference type="GO" id="GO:0008652">
    <property type="term" value="P:amino acid biosynthetic process"/>
    <property type="evidence" value="ECO:0007669"/>
    <property type="project" value="UniProtKB-KW"/>
</dbReference>
<proteinExistence type="inferred from homology"/>
<evidence type="ECO:0000313" key="9">
    <source>
        <dbReference type="Proteomes" id="UP000051966"/>
    </source>
</evidence>
<dbReference type="GO" id="GO:0004765">
    <property type="term" value="F:shikimate kinase activity"/>
    <property type="evidence" value="ECO:0007669"/>
    <property type="project" value="UniProtKB-UniRule"/>
</dbReference>
<dbReference type="InterPro" id="IPR000623">
    <property type="entry name" value="Shikimate_kinase/TSH1"/>
</dbReference>
<evidence type="ECO:0000256" key="2">
    <source>
        <dbReference type="ARBA" id="ARBA00022679"/>
    </source>
</evidence>
<dbReference type="PRINTS" id="PR01100">
    <property type="entry name" value="SHIKIMTKNASE"/>
</dbReference>
<comment type="caution">
    <text evidence="7">Lacks conserved residue(s) required for the propagation of feature annotation.</text>
</comment>
<dbReference type="HAMAP" id="MF_00109">
    <property type="entry name" value="Shikimate_kinase"/>
    <property type="match status" value="1"/>
</dbReference>
<keyword evidence="7" id="KW-0479">Metal-binding</keyword>
<dbReference type="GO" id="GO:0005829">
    <property type="term" value="C:cytosol"/>
    <property type="evidence" value="ECO:0007669"/>
    <property type="project" value="TreeGrafter"/>
</dbReference>
<keyword evidence="5 7" id="KW-0067">ATP-binding</keyword>
<comment type="function">
    <text evidence="7">Catalyzes the specific phosphorylation of the 3-hydroxyl group of shikimic acid using ATP as a cosubstrate.</text>
</comment>
<keyword evidence="9" id="KW-1185">Reference proteome</keyword>
<comment type="subcellular location">
    <subcellularLocation>
        <location evidence="7">Cytoplasm</location>
    </subcellularLocation>
</comment>
<dbReference type="PANTHER" id="PTHR21087:SF16">
    <property type="entry name" value="SHIKIMATE KINASE 1, CHLOROPLASTIC"/>
    <property type="match status" value="1"/>
</dbReference>
<feature type="binding site" evidence="7">
    <location>
        <position position="78"/>
    </location>
    <ligand>
        <name>substrate</name>
    </ligand>
</feature>
<keyword evidence="6 7" id="KW-0057">Aromatic amino acid biosynthesis</keyword>
<dbReference type="InterPro" id="IPR027417">
    <property type="entry name" value="P-loop_NTPase"/>
</dbReference>
<feature type="binding site" evidence="7">
    <location>
        <position position="135"/>
    </location>
    <ligand>
        <name>substrate</name>
    </ligand>
</feature>
<dbReference type="GO" id="GO:0000287">
    <property type="term" value="F:magnesium ion binding"/>
    <property type="evidence" value="ECO:0007669"/>
    <property type="project" value="UniProtKB-UniRule"/>
</dbReference>
<dbReference type="AlphaFoldDB" id="A0A0R1VY26"/>
<feature type="binding site" evidence="7">
    <location>
        <position position="15"/>
    </location>
    <ligand>
        <name>Mg(2+)</name>
        <dbReference type="ChEBI" id="CHEBI:18420"/>
    </ligand>
</feature>
<dbReference type="GO" id="GO:0005524">
    <property type="term" value="F:ATP binding"/>
    <property type="evidence" value="ECO:0007669"/>
    <property type="project" value="UniProtKB-UniRule"/>
</dbReference>
<organism evidence="8 9">
    <name type="scientific">Lentilactobacillus farraginis DSM 18382 = JCM 14108</name>
    <dbReference type="NCBI Taxonomy" id="1423743"/>
    <lineage>
        <taxon>Bacteria</taxon>
        <taxon>Bacillati</taxon>
        <taxon>Bacillota</taxon>
        <taxon>Bacilli</taxon>
        <taxon>Lactobacillales</taxon>
        <taxon>Lactobacillaceae</taxon>
        <taxon>Lentilactobacillus</taxon>
    </lineage>
</organism>
<dbReference type="Gene3D" id="3.40.50.300">
    <property type="entry name" value="P-loop containing nucleotide triphosphate hydrolases"/>
    <property type="match status" value="1"/>
</dbReference>
<keyword evidence="2 7" id="KW-0808">Transferase</keyword>
<dbReference type="SUPFAM" id="SSF52540">
    <property type="entry name" value="P-loop containing nucleoside triphosphate hydrolases"/>
    <property type="match status" value="1"/>
</dbReference>
<evidence type="ECO:0000256" key="7">
    <source>
        <dbReference type="HAMAP-Rule" id="MF_00109"/>
    </source>
</evidence>